<evidence type="ECO:0000256" key="1">
    <source>
        <dbReference type="SAM" id="MobiDB-lite"/>
    </source>
</evidence>
<dbReference type="SUPFAM" id="SSF52096">
    <property type="entry name" value="ClpP/crotonase"/>
    <property type="match status" value="1"/>
</dbReference>
<evidence type="ECO:0008006" key="4">
    <source>
        <dbReference type="Google" id="ProtNLM"/>
    </source>
</evidence>
<reference evidence="2" key="1">
    <citation type="submission" date="2020-09" db="EMBL/GenBank/DDBJ databases">
        <title>A novel bacterium of genus Mangrovicoccus, isolated from South China Sea.</title>
        <authorList>
            <person name="Huang H."/>
            <person name="Mo K."/>
            <person name="Hu Y."/>
        </authorList>
    </citation>
    <scope>NUCLEOTIDE SEQUENCE</scope>
    <source>
        <strain evidence="2">HB182678</strain>
    </source>
</reference>
<proteinExistence type="predicted"/>
<feature type="region of interest" description="Disordered" evidence="1">
    <location>
        <begin position="46"/>
        <end position="93"/>
    </location>
</feature>
<organism evidence="2 3">
    <name type="scientific">Mangrovicoccus algicola</name>
    <dbReference type="NCBI Taxonomy" id="2771008"/>
    <lineage>
        <taxon>Bacteria</taxon>
        <taxon>Pseudomonadati</taxon>
        <taxon>Pseudomonadota</taxon>
        <taxon>Alphaproteobacteria</taxon>
        <taxon>Rhodobacterales</taxon>
        <taxon>Paracoccaceae</taxon>
        <taxon>Mangrovicoccus</taxon>
    </lineage>
</organism>
<dbReference type="AlphaFoldDB" id="A0A8J7CIY3"/>
<protein>
    <recommendedName>
        <fullName evidence="4">Clp protease</fullName>
    </recommendedName>
</protein>
<dbReference type="RefSeq" id="WP_193185791.1">
    <property type="nucleotide sequence ID" value="NZ_JACVXA010000075.1"/>
</dbReference>
<gene>
    <name evidence="2" type="ORF">ICN82_18275</name>
</gene>
<sequence length="268" mass="28398">MSGAAARPRGPGIRRVMTACIVAQVLIGAAVVIEAGGLLDPGRWRGPALPGFDPSQPVGPDDQTRRYRPRDVPAAPGTMRPDPAPGQPLPDLSGLPASLRIETVARGDETLLSLTGTIDQGAAARFRDRLEAMEPPDAILLHSPGGVVAEALEIGREIRARDLPTRMVAGAACLSACPYMLAGGTVRSVSRDARVGVHQSYYDRNAYLPLFVGVASIQEGEAEAMRFLQEMGVDPLLRIPALETPADAIYILTEEELTGYDLATALTD</sequence>
<comment type="caution">
    <text evidence="2">The sequence shown here is derived from an EMBL/GenBank/DDBJ whole genome shotgun (WGS) entry which is preliminary data.</text>
</comment>
<accession>A0A8J7CIY3</accession>
<name>A0A8J7CIY3_9RHOB</name>
<evidence type="ECO:0000313" key="3">
    <source>
        <dbReference type="Proteomes" id="UP000609121"/>
    </source>
</evidence>
<dbReference type="EMBL" id="JACVXA010000075">
    <property type="protein sequence ID" value="MBE3640155.1"/>
    <property type="molecule type" value="Genomic_DNA"/>
</dbReference>
<dbReference type="Proteomes" id="UP000609121">
    <property type="component" value="Unassembled WGS sequence"/>
</dbReference>
<feature type="compositionally biased region" description="Basic and acidic residues" evidence="1">
    <location>
        <begin position="62"/>
        <end position="71"/>
    </location>
</feature>
<dbReference type="Gene3D" id="3.90.226.10">
    <property type="entry name" value="2-enoyl-CoA Hydratase, Chain A, domain 1"/>
    <property type="match status" value="1"/>
</dbReference>
<keyword evidence="3" id="KW-1185">Reference proteome</keyword>
<dbReference type="InterPro" id="IPR029045">
    <property type="entry name" value="ClpP/crotonase-like_dom_sf"/>
</dbReference>
<evidence type="ECO:0000313" key="2">
    <source>
        <dbReference type="EMBL" id="MBE3640155.1"/>
    </source>
</evidence>